<reference evidence="7 12" key="2">
    <citation type="submission" date="2020-05" db="EMBL/GenBank/DDBJ databases">
        <authorList>
            <person name="Campoy J."/>
            <person name="Schneeberger K."/>
            <person name="Spophaly S."/>
        </authorList>
    </citation>
    <scope>NUCLEOTIDE SEQUENCE [LARGE SCALE GENOMIC DNA]</scope>
    <source>
        <strain evidence="7">PruArmRojPasFocal</strain>
    </source>
</reference>
<dbReference type="InterPro" id="IPR038765">
    <property type="entry name" value="Papain-like_cys_pep_sf"/>
</dbReference>
<keyword evidence="13" id="KW-1185">Reference proteome</keyword>
<evidence type="ECO:0000256" key="1">
    <source>
        <dbReference type="ARBA" id="ARBA00005234"/>
    </source>
</evidence>
<dbReference type="GO" id="GO:0006508">
    <property type="term" value="P:proteolysis"/>
    <property type="evidence" value="ECO:0007669"/>
    <property type="project" value="UniProtKB-KW"/>
</dbReference>
<accession>A0A6J5TZV9</accession>
<dbReference type="EMBL" id="CAEKDK010000002">
    <property type="protein sequence ID" value="CAB4268794.1"/>
    <property type="molecule type" value="Genomic_DNA"/>
</dbReference>
<dbReference type="InterPro" id="IPR003653">
    <property type="entry name" value="Peptidase_C48_C"/>
</dbReference>
<evidence type="ECO:0000313" key="7">
    <source>
        <dbReference type="EMBL" id="CAB4268794.1"/>
    </source>
</evidence>
<gene>
    <name evidence="7" type="ORF">CURHAP_LOCUS13168</name>
    <name evidence="8" type="ORF">ORAREDHAP_LOCUS12740</name>
    <name evidence="9" type="ORF">ORAREDHAP_LOCUS13077</name>
    <name evidence="10" type="ORF">ORAREDHAP_LOCUS13098</name>
    <name evidence="11" type="ORF">ORAREDHAP_LOCUS14604</name>
</gene>
<sequence length="484" mass="54257">MRNLKELTDLDGPVILRLLRPSQLEMSQPYWSWGSDVPECDAPSVGPQVCKDLDELNSIVQQLRNKVAVLDREKGKLEERVLCLEKCTSHADARKIGDAGAERNKTKDAGEERNKTEDGGEESQKTEDGGEESDKTENGGVAESREQCVQNGKEEVQYTPPDINWDDPGVVCVTLVKFLTNPPQKIDMSTAEGECGEDVIVGVWQKRGRGKSEILGPAMKRRRAVVRETPWICREIPNISEDTIADSLRPDPRDTLLEVAKFCWEWGQEENSHVRLCGEDGMEGSHNFFVLLLTKDGWLDDSNIDMALLLLRERHKRSGNWVGSDWTILDTTFQVSVMMHISCATMQKCAALDYKQMKAYVGKEDRQHNKGLLGMVKGEGPKLAKSWSSVNRNSSHPTGRAAGGENAAPVVKGIWIYWRRSTSENKWPVIRVMDAPQQVGGGDCGMYILKYCEFLTSNVDLAKISHDAMPFYRLKLAVQLLQGY</sequence>
<evidence type="ECO:0000313" key="12">
    <source>
        <dbReference type="Proteomes" id="UP000507222"/>
    </source>
</evidence>
<dbReference type="Proteomes" id="UP000507245">
    <property type="component" value="Unassembled WGS sequence"/>
</dbReference>
<feature type="compositionally biased region" description="Basic and acidic residues" evidence="5">
    <location>
        <begin position="98"/>
        <end position="137"/>
    </location>
</feature>
<dbReference type="EMBL" id="CAEKKB010000002">
    <property type="protein sequence ID" value="CAB4299255.1"/>
    <property type="molecule type" value="Genomic_DNA"/>
</dbReference>
<dbReference type="Proteomes" id="UP000507222">
    <property type="component" value="Unassembled WGS sequence"/>
</dbReference>
<comment type="similarity">
    <text evidence="1">Belongs to the peptidase C48 family.</text>
</comment>
<dbReference type="EMBL" id="CAEKKB010000002">
    <property type="protein sequence ID" value="CAB4299135.1"/>
    <property type="molecule type" value="Genomic_DNA"/>
</dbReference>
<dbReference type="EMBL" id="CAEKKB010000002">
    <property type="protein sequence ID" value="CAB4299866.1"/>
    <property type="molecule type" value="Genomic_DNA"/>
</dbReference>
<dbReference type="AlphaFoldDB" id="A0A6J5TZV9"/>
<protein>
    <recommendedName>
        <fullName evidence="6">Ubiquitin-like protease family profile domain-containing protein</fullName>
    </recommendedName>
</protein>
<evidence type="ECO:0000313" key="13">
    <source>
        <dbReference type="Proteomes" id="UP000507245"/>
    </source>
</evidence>
<reference evidence="13" key="1">
    <citation type="journal article" date="2020" name="Genome Biol.">
        <title>Gamete binning: chromosome-level and haplotype-resolved genome assembly enabled by high-throughput single-cell sequencing of gamete genomes.</title>
        <authorList>
            <person name="Campoy J.A."/>
            <person name="Sun H."/>
            <person name="Goel M."/>
            <person name="Jiao W.-B."/>
            <person name="Folz-Donahue K."/>
            <person name="Wang N."/>
            <person name="Rubio M."/>
            <person name="Liu C."/>
            <person name="Kukat C."/>
            <person name="Ruiz D."/>
            <person name="Huettel B."/>
            <person name="Schneeberger K."/>
        </authorList>
    </citation>
    <scope>NUCLEOTIDE SEQUENCE [LARGE SCALE GENOMIC DNA]</scope>
    <source>
        <strain evidence="13">cv. Rojo Pasion</strain>
    </source>
</reference>
<feature type="region of interest" description="Disordered" evidence="5">
    <location>
        <begin position="385"/>
        <end position="405"/>
    </location>
</feature>
<dbReference type="OrthoDB" id="1680482at2759"/>
<evidence type="ECO:0000256" key="4">
    <source>
        <dbReference type="SAM" id="Coils"/>
    </source>
</evidence>
<proteinExistence type="inferred from homology"/>
<dbReference type="SUPFAM" id="SSF54001">
    <property type="entry name" value="Cysteine proteinases"/>
    <property type="match status" value="1"/>
</dbReference>
<name>A0A6J5TZV9_PRUAR</name>
<evidence type="ECO:0000313" key="11">
    <source>
        <dbReference type="EMBL" id="CAB4299866.1"/>
    </source>
</evidence>
<keyword evidence="3" id="KW-0378">Hydrolase</keyword>
<feature type="domain" description="Ubiquitin-like protease family profile" evidence="6">
    <location>
        <begin position="423"/>
        <end position="479"/>
    </location>
</feature>
<keyword evidence="2" id="KW-0645">Protease</keyword>
<evidence type="ECO:0000313" key="8">
    <source>
        <dbReference type="EMBL" id="CAB4299135.1"/>
    </source>
</evidence>
<dbReference type="GO" id="GO:0008234">
    <property type="term" value="F:cysteine-type peptidase activity"/>
    <property type="evidence" value="ECO:0007669"/>
    <property type="project" value="InterPro"/>
</dbReference>
<dbReference type="Gene3D" id="3.40.395.10">
    <property type="entry name" value="Adenoviral Proteinase, Chain A"/>
    <property type="match status" value="1"/>
</dbReference>
<evidence type="ECO:0000313" key="9">
    <source>
        <dbReference type="EMBL" id="CAB4299255.1"/>
    </source>
</evidence>
<feature type="compositionally biased region" description="Polar residues" evidence="5">
    <location>
        <begin position="386"/>
        <end position="397"/>
    </location>
</feature>
<dbReference type="EMBL" id="CAEKKB010000002">
    <property type="protein sequence ID" value="CAB4299261.1"/>
    <property type="molecule type" value="Genomic_DNA"/>
</dbReference>
<keyword evidence="4" id="KW-0175">Coiled coil</keyword>
<evidence type="ECO:0000256" key="5">
    <source>
        <dbReference type="SAM" id="MobiDB-lite"/>
    </source>
</evidence>
<organism evidence="7 12">
    <name type="scientific">Prunus armeniaca</name>
    <name type="common">Apricot</name>
    <name type="synonym">Armeniaca vulgaris</name>
    <dbReference type="NCBI Taxonomy" id="36596"/>
    <lineage>
        <taxon>Eukaryota</taxon>
        <taxon>Viridiplantae</taxon>
        <taxon>Streptophyta</taxon>
        <taxon>Embryophyta</taxon>
        <taxon>Tracheophyta</taxon>
        <taxon>Spermatophyta</taxon>
        <taxon>Magnoliopsida</taxon>
        <taxon>eudicotyledons</taxon>
        <taxon>Gunneridae</taxon>
        <taxon>Pentapetalae</taxon>
        <taxon>rosids</taxon>
        <taxon>fabids</taxon>
        <taxon>Rosales</taxon>
        <taxon>Rosaceae</taxon>
        <taxon>Amygdaloideae</taxon>
        <taxon>Amygdaleae</taxon>
        <taxon>Prunus</taxon>
    </lineage>
</organism>
<feature type="region of interest" description="Disordered" evidence="5">
    <location>
        <begin position="98"/>
        <end position="162"/>
    </location>
</feature>
<dbReference type="Pfam" id="PF02902">
    <property type="entry name" value="Peptidase_C48"/>
    <property type="match status" value="1"/>
</dbReference>
<feature type="coiled-coil region" evidence="4">
    <location>
        <begin position="53"/>
        <end position="80"/>
    </location>
</feature>
<evidence type="ECO:0000256" key="3">
    <source>
        <dbReference type="ARBA" id="ARBA00022801"/>
    </source>
</evidence>
<evidence type="ECO:0000313" key="10">
    <source>
        <dbReference type="EMBL" id="CAB4299261.1"/>
    </source>
</evidence>
<evidence type="ECO:0000259" key="6">
    <source>
        <dbReference type="Pfam" id="PF02902"/>
    </source>
</evidence>
<evidence type="ECO:0000256" key="2">
    <source>
        <dbReference type="ARBA" id="ARBA00022670"/>
    </source>
</evidence>